<keyword evidence="4" id="KW-0489">Methyltransferase</keyword>
<dbReference type="Proteomes" id="UP000198781">
    <property type="component" value="Unassembled WGS sequence"/>
</dbReference>
<dbReference type="EMBL" id="FMZC01000001">
    <property type="protein sequence ID" value="SDB99745.1"/>
    <property type="molecule type" value="Genomic_DNA"/>
</dbReference>
<organism evidence="4 5">
    <name type="scientific">Paracidovorax valerianellae</name>
    <dbReference type="NCBI Taxonomy" id="187868"/>
    <lineage>
        <taxon>Bacteria</taxon>
        <taxon>Pseudomonadati</taxon>
        <taxon>Pseudomonadota</taxon>
        <taxon>Betaproteobacteria</taxon>
        <taxon>Burkholderiales</taxon>
        <taxon>Comamonadaceae</taxon>
        <taxon>Paracidovorax</taxon>
    </lineage>
</organism>
<dbReference type="SUPFAM" id="SSF53335">
    <property type="entry name" value="S-adenosyl-L-methionine-dependent methyltransferases"/>
    <property type="match status" value="1"/>
</dbReference>
<evidence type="ECO:0000313" key="5">
    <source>
        <dbReference type="Proteomes" id="UP000198781"/>
    </source>
</evidence>
<sequence>MNMPLNTSANISDPILQARYNMIEQQIRPWNVLDTDVLDLLAVVRREDFVPPAYRGMAFMDMEIPLNASNEQAQRLGQCMLAPRVEARMLQDLQVKPTDRVLEIGAGSGYMAALLAHRAEHVLTLELVPDLVEFARENLRSAGIQNAEVRQADGAEGAAADGPFDVIVLSGSVNDVPQALLSQLREGGRLAAIVGGEPMMRATFIRRAGDRFETTKPWDTIAPRLQHFPEPSRFTF</sequence>
<dbReference type="RefSeq" id="WP_092739136.1">
    <property type="nucleotide sequence ID" value="NZ_FMZC01000001.1"/>
</dbReference>
<evidence type="ECO:0000313" key="4">
    <source>
        <dbReference type="EMBL" id="SDB99745.1"/>
    </source>
</evidence>
<dbReference type="GO" id="GO:0032259">
    <property type="term" value="P:methylation"/>
    <property type="evidence" value="ECO:0007669"/>
    <property type="project" value="UniProtKB-KW"/>
</dbReference>
<dbReference type="PANTHER" id="PTHR11579">
    <property type="entry name" value="PROTEIN-L-ISOASPARTATE O-METHYLTRANSFERASE"/>
    <property type="match status" value="1"/>
</dbReference>
<dbReference type="GO" id="GO:0004719">
    <property type="term" value="F:protein-L-isoaspartate (D-aspartate) O-methyltransferase activity"/>
    <property type="evidence" value="ECO:0007669"/>
    <property type="project" value="InterPro"/>
</dbReference>
<gene>
    <name evidence="4" type="ORF">SAMN05192589_10132</name>
</gene>
<dbReference type="OrthoDB" id="9810066at2"/>
<dbReference type="PANTHER" id="PTHR11579:SF18">
    <property type="entry name" value="PROTEIN-L-ISOASPARTATE O-METHYLTRANSFERASE"/>
    <property type="match status" value="1"/>
</dbReference>
<dbReference type="CDD" id="cd02440">
    <property type="entry name" value="AdoMet_MTases"/>
    <property type="match status" value="1"/>
</dbReference>
<dbReference type="AlphaFoldDB" id="A0A1G6I109"/>
<evidence type="ECO:0000256" key="1">
    <source>
        <dbReference type="ARBA" id="ARBA00005369"/>
    </source>
</evidence>
<dbReference type="InterPro" id="IPR029063">
    <property type="entry name" value="SAM-dependent_MTases_sf"/>
</dbReference>
<dbReference type="GO" id="GO:0005737">
    <property type="term" value="C:cytoplasm"/>
    <property type="evidence" value="ECO:0007669"/>
    <property type="project" value="TreeGrafter"/>
</dbReference>
<dbReference type="Pfam" id="PF01135">
    <property type="entry name" value="PCMT"/>
    <property type="match status" value="1"/>
</dbReference>
<dbReference type="STRING" id="187868.SAMN05192589_10132"/>
<keyword evidence="5" id="KW-1185">Reference proteome</keyword>
<dbReference type="InterPro" id="IPR000682">
    <property type="entry name" value="PCMT"/>
</dbReference>
<accession>A0A1G6I109</accession>
<name>A0A1G6I109_9BURK</name>
<evidence type="ECO:0000256" key="2">
    <source>
        <dbReference type="ARBA" id="ARBA00013346"/>
    </source>
</evidence>
<dbReference type="Gene3D" id="3.40.50.150">
    <property type="entry name" value="Vaccinia Virus protein VP39"/>
    <property type="match status" value="1"/>
</dbReference>
<proteinExistence type="inferred from homology"/>
<keyword evidence="4" id="KW-0808">Transferase</keyword>
<evidence type="ECO:0000256" key="3">
    <source>
        <dbReference type="ARBA" id="ARBA00030757"/>
    </source>
</evidence>
<comment type="similarity">
    <text evidence="1">Belongs to the methyltransferase superfamily. L-isoaspartyl/D-aspartyl protein methyltransferase family.</text>
</comment>
<reference evidence="4 5" key="1">
    <citation type="submission" date="2016-10" db="EMBL/GenBank/DDBJ databases">
        <authorList>
            <person name="de Groot N.N."/>
        </authorList>
    </citation>
    <scope>NUCLEOTIDE SEQUENCE [LARGE SCALE GENOMIC DNA]</scope>
    <source>
        <strain evidence="4 5">DSM 16619</strain>
    </source>
</reference>
<protein>
    <recommendedName>
        <fullName evidence="2">Protein-L-isoaspartate O-methyltransferase</fullName>
    </recommendedName>
    <alternativeName>
        <fullName evidence="3">Protein L-isoaspartyl methyltransferase</fullName>
    </alternativeName>
</protein>